<dbReference type="GO" id="GO:0005634">
    <property type="term" value="C:nucleus"/>
    <property type="evidence" value="ECO:0007669"/>
    <property type="project" value="TreeGrafter"/>
</dbReference>
<proteinExistence type="predicted"/>
<dbReference type="Pfam" id="PF09814">
    <property type="entry name" value="HECT_2"/>
    <property type="match status" value="1"/>
</dbReference>
<dbReference type="OrthoDB" id="66510at2759"/>
<sequence>MTTLTRARAAPAQYASTSSLEHSAPLVDLGPVPTPFPREALLEARGERPVASGLVCPGEENPFVSEEERQLEAASEEREAEERRTKPFLAIPPELVRGESTMGSDQLIPSLAHVQASCVTALSDILLSSTSTPQTWLWRPSAPDRRHSSPVPAPAVVTSALTAPAPPSPLQSLVLGLRAHHEQSAAPIMTERLSLNPFAVQLPTYAQASSELALISEMSSHIDRLSTSGMLSPSDAALARSLSSLVANAHRLAELQPAVSPSRTQPRVSSWSGSPPDALGDPFVRLRRQLSDFRLERAASADGTDTRAENILLWTRVDSELERVMAMCQARIDGQVHLDMDVDTDTETGSLPPEYDAAGYDSYHALADTDGLPEYAVDEKKASTHTHAHAHSHARESIALDGVRDEKMRMDLEAVTRAIDRLYLVAPQLHDQRVELKDAKRAQMERARRAGKQREGAGEDLRELEKMVELIGKAAGRSMLDQTVVLEGGLDKQMERARLRDQARREKFVQHLVEHSSSGRLHSQDATLSASTSTTSVSSQIRDPDALLSLPEFIRESVPDAVQLKMQLADPRALLSLPEFVREPVSEPPTRPSPPPVRRKSFKGMRNRSMSAPPLAWLLQSSSRPSSPVQGAETRRPRSAKSRRTGSSSGITPPPQTELEVQYVAEYHENLHHVMVFLTVSGMAPGVILEAEVVPPLHMGSNECLLLKCGSSLSPLLSLPARVSTGKKDVKVAGPFFEIKLAAAVRDPPAHTPVVDVVSPALLDATQLRAARPTSFVCASCSLPLVQAGRLRDWRDLPSEHWAELVEAWMCHADQKLHEQVQRHSSEGFWPAPDQALVGGSYILVDESVIVSGNLGRVTRSIDSTHGDEWLRVLCICGAAVGRCQKHQSQGRPESMVYRLSKYAVRHVSPNSEAFKIPLSAFIAEDMQEFVQAHATYRFIIFDEEEERPRILIWLFKPSMRIAYTTPTEYVIPKSGSIHAAKVLFKVVGPTTAYSDVQEITHRYPGFPQAEHLFYPIDICRRLAGVLKESNSAYPDSMRTMTGLDVGWLQRI</sequence>
<feature type="region of interest" description="Disordered" evidence="1">
    <location>
        <begin position="59"/>
        <end position="95"/>
    </location>
</feature>
<dbReference type="GO" id="GO:0031624">
    <property type="term" value="F:ubiquitin conjugating enzyme binding"/>
    <property type="evidence" value="ECO:0007669"/>
    <property type="project" value="TreeGrafter"/>
</dbReference>
<dbReference type="STRING" id="914234.M2QEE2"/>
<feature type="compositionally biased region" description="Pro residues" evidence="1">
    <location>
        <begin position="586"/>
        <end position="596"/>
    </location>
</feature>
<organism evidence="2 3">
    <name type="scientific">Ceriporiopsis subvermispora (strain B)</name>
    <name type="common">White-rot fungus</name>
    <name type="synonym">Gelatoporia subvermispora</name>
    <dbReference type="NCBI Taxonomy" id="914234"/>
    <lineage>
        <taxon>Eukaryota</taxon>
        <taxon>Fungi</taxon>
        <taxon>Dikarya</taxon>
        <taxon>Basidiomycota</taxon>
        <taxon>Agaricomycotina</taxon>
        <taxon>Agaricomycetes</taxon>
        <taxon>Polyporales</taxon>
        <taxon>Gelatoporiaceae</taxon>
        <taxon>Gelatoporia</taxon>
    </lineage>
</organism>
<feature type="compositionally biased region" description="Basic and acidic residues" evidence="1">
    <location>
        <begin position="66"/>
        <end position="85"/>
    </location>
</feature>
<feature type="region of interest" description="Disordered" evidence="1">
    <location>
        <begin position="583"/>
        <end position="657"/>
    </location>
</feature>
<reference evidence="2 3" key="1">
    <citation type="journal article" date="2012" name="Proc. Natl. Acad. Sci. U.S.A.">
        <title>Comparative genomics of Ceriporiopsis subvermispora and Phanerochaete chrysosporium provide insight into selective ligninolysis.</title>
        <authorList>
            <person name="Fernandez-Fueyo E."/>
            <person name="Ruiz-Duenas F.J."/>
            <person name="Ferreira P."/>
            <person name="Floudas D."/>
            <person name="Hibbett D.S."/>
            <person name="Canessa P."/>
            <person name="Larrondo L.F."/>
            <person name="James T.Y."/>
            <person name="Seelenfreund D."/>
            <person name="Lobos S."/>
            <person name="Polanco R."/>
            <person name="Tello M."/>
            <person name="Honda Y."/>
            <person name="Watanabe T."/>
            <person name="Watanabe T."/>
            <person name="Ryu J.S."/>
            <person name="Kubicek C.P."/>
            <person name="Schmoll M."/>
            <person name="Gaskell J."/>
            <person name="Hammel K.E."/>
            <person name="St John F.J."/>
            <person name="Vanden Wymelenberg A."/>
            <person name="Sabat G."/>
            <person name="Splinter BonDurant S."/>
            <person name="Syed K."/>
            <person name="Yadav J.S."/>
            <person name="Doddapaneni H."/>
            <person name="Subramanian V."/>
            <person name="Lavin J.L."/>
            <person name="Oguiza J.A."/>
            <person name="Perez G."/>
            <person name="Pisabarro A.G."/>
            <person name="Ramirez L."/>
            <person name="Santoyo F."/>
            <person name="Master E."/>
            <person name="Coutinho P.M."/>
            <person name="Henrissat B."/>
            <person name="Lombard V."/>
            <person name="Magnuson J.K."/>
            <person name="Kuees U."/>
            <person name="Hori C."/>
            <person name="Igarashi K."/>
            <person name="Samejima M."/>
            <person name="Held B.W."/>
            <person name="Barry K.W."/>
            <person name="LaButti K.M."/>
            <person name="Lapidus A."/>
            <person name="Lindquist E.A."/>
            <person name="Lucas S.M."/>
            <person name="Riley R."/>
            <person name="Salamov A.A."/>
            <person name="Hoffmeister D."/>
            <person name="Schwenk D."/>
            <person name="Hadar Y."/>
            <person name="Yarden O."/>
            <person name="de Vries R.P."/>
            <person name="Wiebenga A."/>
            <person name="Stenlid J."/>
            <person name="Eastwood D."/>
            <person name="Grigoriev I.V."/>
            <person name="Berka R.M."/>
            <person name="Blanchette R.A."/>
            <person name="Kersten P."/>
            <person name="Martinez A.T."/>
            <person name="Vicuna R."/>
            <person name="Cullen D."/>
        </authorList>
    </citation>
    <scope>NUCLEOTIDE SEQUENCE [LARGE SCALE GENOMIC DNA]</scope>
    <source>
        <strain evidence="2 3">B</strain>
    </source>
</reference>
<protein>
    <recommendedName>
        <fullName evidence="4">HECT domain-containing protein</fullName>
    </recommendedName>
</protein>
<name>M2QEE2_CERS8</name>
<evidence type="ECO:0000313" key="3">
    <source>
        <dbReference type="Proteomes" id="UP000016930"/>
    </source>
</evidence>
<dbReference type="GO" id="GO:0000151">
    <property type="term" value="C:ubiquitin ligase complex"/>
    <property type="evidence" value="ECO:0007669"/>
    <property type="project" value="TreeGrafter"/>
</dbReference>
<dbReference type="GO" id="GO:0061630">
    <property type="term" value="F:ubiquitin protein ligase activity"/>
    <property type="evidence" value="ECO:0007669"/>
    <property type="project" value="TreeGrafter"/>
</dbReference>
<dbReference type="GO" id="GO:0030332">
    <property type="term" value="F:cyclin binding"/>
    <property type="evidence" value="ECO:0007669"/>
    <property type="project" value="TreeGrafter"/>
</dbReference>
<feature type="compositionally biased region" description="Polar residues" evidence="1">
    <location>
        <begin position="259"/>
        <end position="273"/>
    </location>
</feature>
<dbReference type="GO" id="GO:0006513">
    <property type="term" value="P:protein monoubiquitination"/>
    <property type="evidence" value="ECO:0007669"/>
    <property type="project" value="TreeGrafter"/>
</dbReference>
<accession>M2QEE2</accession>
<keyword evidence="3" id="KW-1185">Reference proteome</keyword>
<dbReference type="PANTHER" id="PTHR31531:SF2">
    <property type="entry name" value="E3 UBIQUITIN-PROTEIN LIGASE E3D"/>
    <property type="match status" value="1"/>
</dbReference>
<dbReference type="GO" id="GO:0005829">
    <property type="term" value="C:cytosol"/>
    <property type="evidence" value="ECO:0007669"/>
    <property type="project" value="TreeGrafter"/>
</dbReference>
<dbReference type="HOGENOM" id="CLU_303505_0_0_1"/>
<dbReference type="GO" id="GO:0051865">
    <property type="term" value="P:protein autoubiquitination"/>
    <property type="evidence" value="ECO:0007669"/>
    <property type="project" value="TreeGrafter"/>
</dbReference>
<feature type="region of interest" description="Disordered" evidence="1">
    <location>
        <begin position="256"/>
        <end position="275"/>
    </location>
</feature>
<dbReference type="PANTHER" id="PTHR31531">
    <property type="entry name" value="E3 UBIQUITIN-PROTEIN LIGASE E3D FAMILY MEMBER"/>
    <property type="match status" value="1"/>
</dbReference>
<dbReference type="EMBL" id="KB445800">
    <property type="protein sequence ID" value="EMD35408.1"/>
    <property type="molecule type" value="Genomic_DNA"/>
</dbReference>
<evidence type="ECO:0000256" key="1">
    <source>
        <dbReference type="SAM" id="MobiDB-lite"/>
    </source>
</evidence>
<dbReference type="Proteomes" id="UP000016930">
    <property type="component" value="Unassembled WGS sequence"/>
</dbReference>
<feature type="compositionally biased region" description="Basic residues" evidence="1">
    <location>
        <begin position="597"/>
        <end position="606"/>
    </location>
</feature>
<evidence type="ECO:0000313" key="2">
    <source>
        <dbReference type="EMBL" id="EMD35408.1"/>
    </source>
</evidence>
<gene>
    <name evidence="2" type="ORF">CERSUDRAFT_116180</name>
</gene>
<dbReference type="GO" id="GO:0000209">
    <property type="term" value="P:protein polyubiquitination"/>
    <property type="evidence" value="ECO:0007669"/>
    <property type="project" value="TreeGrafter"/>
</dbReference>
<dbReference type="GO" id="GO:0043161">
    <property type="term" value="P:proteasome-mediated ubiquitin-dependent protein catabolic process"/>
    <property type="evidence" value="ECO:0007669"/>
    <property type="project" value="TreeGrafter"/>
</dbReference>
<feature type="compositionally biased region" description="Polar residues" evidence="1">
    <location>
        <begin position="619"/>
        <end position="629"/>
    </location>
</feature>
<dbReference type="InterPro" id="IPR019193">
    <property type="entry name" value="UBQ-conj_enz_E2-bd_prot"/>
</dbReference>
<dbReference type="AlphaFoldDB" id="M2QEE2"/>
<evidence type="ECO:0008006" key="4">
    <source>
        <dbReference type="Google" id="ProtNLM"/>
    </source>
</evidence>
<feature type="region of interest" description="Disordered" evidence="1">
    <location>
        <begin position="1"/>
        <end position="31"/>
    </location>
</feature>